<feature type="domain" description="Ciliary microtubule inner protein 2A-C-like" evidence="6">
    <location>
        <begin position="51"/>
        <end position="77"/>
    </location>
</feature>
<keyword evidence="2" id="KW-0963">Cytoplasm</keyword>
<sequence length="360" mass="41138">MHRCSGVLFEWLDNVLGGISFGSTLKMTSIEYGGGPTLEQRRRFCNLEEGGHVPGYMGFCPQFKFRSGHSFGKETAAIASEIPYYHGPQTQVGNYKPHQLYPTVGDDKDAVVRAVFKDEIPGRMLPKSTGDNKYISGMIPGYSGDVPHTNFKFGATYRQLTDECVDEFVRKYKCDEKKREELREIARIFPALRPVAIDPRVRNHMNVWTDDLIKKNTQVQPVRGPTDPPIPGYQGFIPRIETTDAGLAKRYREAARSGLELFRTESQGHWDRLAEPMTQVNMNPVVRNTVHRLPSEKYNSSRIYRREGMIPDYEGHIHGFKFEVGKSFSNTTRDLEVCAHPFPSYGDYIKEKDLVNKYLR</sequence>
<dbReference type="InterPro" id="IPR018902">
    <property type="entry name" value="CMI2A-C-like_dom"/>
</dbReference>
<keyword evidence="3" id="KW-0206">Cytoskeleton</keyword>
<comment type="similarity">
    <text evidence="5">Belongs to the CIMIP2 family.</text>
</comment>
<comment type="subcellular location">
    <subcellularLocation>
        <location evidence="1">Cytoplasm</location>
        <location evidence="1">Cytoskeleton</location>
        <location evidence="1">Cilium axoneme</location>
    </subcellularLocation>
</comment>
<gene>
    <name evidence="8" type="ORF">EG68_02238</name>
</gene>
<dbReference type="Pfam" id="PF22573">
    <property type="entry name" value="SPMIP5"/>
    <property type="match status" value="1"/>
</dbReference>
<evidence type="ECO:0000256" key="3">
    <source>
        <dbReference type="ARBA" id="ARBA00023212"/>
    </source>
</evidence>
<feature type="domain" description="Sperm-associated microtubule inner protein 5" evidence="7">
    <location>
        <begin position="225"/>
        <end position="260"/>
    </location>
</feature>
<dbReference type="Proteomes" id="UP000822476">
    <property type="component" value="Unassembled WGS sequence"/>
</dbReference>
<organism evidence="8 9">
    <name type="scientific">Paragonimus skrjabini miyazakii</name>
    <dbReference type="NCBI Taxonomy" id="59628"/>
    <lineage>
        <taxon>Eukaryota</taxon>
        <taxon>Metazoa</taxon>
        <taxon>Spiralia</taxon>
        <taxon>Lophotrochozoa</taxon>
        <taxon>Platyhelminthes</taxon>
        <taxon>Trematoda</taxon>
        <taxon>Digenea</taxon>
        <taxon>Plagiorchiida</taxon>
        <taxon>Troglotremata</taxon>
        <taxon>Troglotrematidae</taxon>
        <taxon>Paragonimus</taxon>
    </lineage>
</organism>
<evidence type="ECO:0000256" key="1">
    <source>
        <dbReference type="ARBA" id="ARBA00004430"/>
    </source>
</evidence>
<evidence type="ECO:0008006" key="10">
    <source>
        <dbReference type="Google" id="ProtNLM"/>
    </source>
</evidence>
<evidence type="ECO:0000256" key="4">
    <source>
        <dbReference type="ARBA" id="ARBA00023273"/>
    </source>
</evidence>
<name>A0A8S9Z6H3_9TREM</name>
<dbReference type="Pfam" id="PF10629">
    <property type="entry name" value="CMI2B-like"/>
    <property type="match status" value="1"/>
</dbReference>
<evidence type="ECO:0000256" key="5">
    <source>
        <dbReference type="ARBA" id="ARBA00035661"/>
    </source>
</evidence>
<reference evidence="8" key="1">
    <citation type="submission" date="2019-07" db="EMBL/GenBank/DDBJ databases">
        <title>Annotation for the trematode Paragonimus miyazaki's.</title>
        <authorList>
            <person name="Choi Y.-J."/>
        </authorList>
    </citation>
    <scope>NUCLEOTIDE SEQUENCE</scope>
    <source>
        <strain evidence="8">Japan</strain>
    </source>
</reference>
<dbReference type="AlphaFoldDB" id="A0A8S9Z6H3"/>
<dbReference type="PANTHER" id="PTHR22146">
    <property type="entry name" value="CAT EYE SYNDROME CRITICAL REGION PROTEIN 6"/>
    <property type="match status" value="1"/>
</dbReference>
<dbReference type="GO" id="GO:0015630">
    <property type="term" value="C:microtubule cytoskeleton"/>
    <property type="evidence" value="ECO:0007669"/>
    <property type="project" value="UniProtKB-ARBA"/>
</dbReference>
<comment type="caution">
    <text evidence="8">The sequence shown here is derived from an EMBL/GenBank/DDBJ whole genome shotgun (WGS) entry which is preliminary data.</text>
</comment>
<keyword evidence="4" id="KW-0966">Cell projection</keyword>
<proteinExistence type="inferred from homology"/>
<dbReference type="EMBL" id="JTDE01000630">
    <property type="protein sequence ID" value="KAF7260731.1"/>
    <property type="molecule type" value="Genomic_DNA"/>
</dbReference>
<dbReference type="GO" id="GO:0005930">
    <property type="term" value="C:axoneme"/>
    <property type="evidence" value="ECO:0007669"/>
    <property type="project" value="UniProtKB-SubCell"/>
</dbReference>
<evidence type="ECO:0000313" key="9">
    <source>
        <dbReference type="Proteomes" id="UP000822476"/>
    </source>
</evidence>
<evidence type="ECO:0000259" key="7">
    <source>
        <dbReference type="Pfam" id="PF22573"/>
    </source>
</evidence>
<accession>A0A8S9Z6H3</accession>
<evidence type="ECO:0000256" key="2">
    <source>
        <dbReference type="ARBA" id="ARBA00022490"/>
    </source>
</evidence>
<dbReference type="PANTHER" id="PTHR22146:SF17">
    <property type="entry name" value="PROTEIN FAM166B-LIKE PROTEIN"/>
    <property type="match status" value="1"/>
</dbReference>
<evidence type="ECO:0000259" key="6">
    <source>
        <dbReference type="Pfam" id="PF10629"/>
    </source>
</evidence>
<protein>
    <recommendedName>
        <fullName evidence="10">Protein FAM166B</fullName>
    </recommendedName>
</protein>
<dbReference type="InterPro" id="IPR055215">
    <property type="entry name" value="SPMIP5_dom"/>
</dbReference>
<keyword evidence="9" id="KW-1185">Reference proteome</keyword>
<evidence type="ECO:0000313" key="8">
    <source>
        <dbReference type="EMBL" id="KAF7260731.1"/>
    </source>
</evidence>
<dbReference type="OrthoDB" id="2019884at2759"/>